<evidence type="ECO:0000313" key="1">
    <source>
        <dbReference type="EMBL" id="KAF7830693.1"/>
    </source>
</evidence>
<comment type="caution">
    <text evidence="1">The sequence shown here is derived from an EMBL/GenBank/DDBJ whole genome shotgun (WGS) entry which is preliminary data.</text>
</comment>
<name>A0A834TY32_9FABA</name>
<reference evidence="1" key="1">
    <citation type="submission" date="2020-09" db="EMBL/GenBank/DDBJ databases">
        <title>Genome-Enabled Discovery of Anthraquinone Biosynthesis in Senna tora.</title>
        <authorList>
            <person name="Kang S.-H."/>
            <person name="Pandey R.P."/>
            <person name="Lee C.-M."/>
            <person name="Sim J.-S."/>
            <person name="Jeong J.-T."/>
            <person name="Choi B.-S."/>
            <person name="Jung M."/>
            <person name="Ginzburg D."/>
            <person name="Zhao K."/>
            <person name="Won S.Y."/>
            <person name="Oh T.-J."/>
            <person name="Yu Y."/>
            <person name="Kim N.-H."/>
            <person name="Lee O.R."/>
            <person name="Lee T.-H."/>
            <person name="Bashyal P."/>
            <person name="Kim T.-S."/>
            <person name="Lee W.-H."/>
            <person name="Kawkins C."/>
            <person name="Kim C.-K."/>
            <person name="Kim J.S."/>
            <person name="Ahn B.O."/>
            <person name="Rhee S.Y."/>
            <person name="Sohng J.K."/>
        </authorList>
    </citation>
    <scope>NUCLEOTIDE SEQUENCE</scope>
    <source>
        <tissue evidence="1">Leaf</tissue>
    </source>
</reference>
<protein>
    <submittedName>
        <fullName evidence="1">Uncharacterized protein</fullName>
    </submittedName>
</protein>
<dbReference type="AlphaFoldDB" id="A0A834TY32"/>
<dbReference type="EMBL" id="JAAIUW010000005">
    <property type="protein sequence ID" value="KAF7830693.1"/>
    <property type="molecule type" value="Genomic_DNA"/>
</dbReference>
<accession>A0A834TY32</accession>
<proteinExistence type="predicted"/>
<sequence>MGLVHKPKILDGDWSKSTTIFGTYGSTIDPKLQDWPTCFRLSVL</sequence>
<keyword evidence="2" id="KW-1185">Reference proteome</keyword>
<gene>
    <name evidence="1" type="ORF">G2W53_013026</name>
</gene>
<organism evidence="1 2">
    <name type="scientific">Senna tora</name>
    <dbReference type="NCBI Taxonomy" id="362788"/>
    <lineage>
        <taxon>Eukaryota</taxon>
        <taxon>Viridiplantae</taxon>
        <taxon>Streptophyta</taxon>
        <taxon>Embryophyta</taxon>
        <taxon>Tracheophyta</taxon>
        <taxon>Spermatophyta</taxon>
        <taxon>Magnoliopsida</taxon>
        <taxon>eudicotyledons</taxon>
        <taxon>Gunneridae</taxon>
        <taxon>Pentapetalae</taxon>
        <taxon>rosids</taxon>
        <taxon>fabids</taxon>
        <taxon>Fabales</taxon>
        <taxon>Fabaceae</taxon>
        <taxon>Caesalpinioideae</taxon>
        <taxon>Cassia clade</taxon>
        <taxon>Senna</taxon>
    </lineage>
</organism>
<evidence type="ECO:0000313" key="2">
    <source>
        <dbReference type="Proteomes" id="UP000634136"/>
    </source>
</evidence>
<dbReference type="Proteomes" id="UP000634136">
    <property type="component" value="Unassembled WGS sequence"/>
</dbReference>